<dbReference type="STRING" id="1034346.GCA_000313565_02575"/>
<dbReference type="AlphaFoldDB" id="A0A318KJC9"/>
<proteinExistence type="inferred from homology"/>
<dbReference type="InterPro" id="IPR029021">
    <property type="entry name" value="Prot-tyrosine_phosphatase-like"/>
</dbReference>
<dbReference type="InterPro" id="IPR000387">
    <property type="entry name" value="Tyr_Pase_dom"/>
</dbReference>
<name>A0A318KJC9_9FIRM</name>
<comment type="caution">
    <text evidence="3">The sequence shown here is derived from an EMBL/GenBank/DDBJ whole genome shotgun (WGS) entry which is preliminary data.</text>
</comment>
<dbReference type="Proteomes" id="UP000247612">
    <property type="component" value="Unassembled WGS sequence"/>
</dbReference>
<dbReference type="InterPro" id="IPR026893">
    <property type="entry name" value="Tyr/Ser_Pase_IphP-type"/>
</dbReference>
<keyword evidence="4" id="KW-1185">Reference proteome</keyword>
<evidence type="ECO:0000313" key="3">
    <source>
        <dbReference type="EMBL" id="PXX74572.1"/>
    </source>
</evidence>
<feature type="domain" description="Tyrosine specific protein phosphatases" evidence="2">
    <location>
        <begin position="110"/>
        <end position="164"/>
    </location>
</feature>
<dbReference type="PROSITE" id="PS50056">
    <property type="entry name" value="TYR_PHOSPHATASE_2"/>
    <property type="match status" value="1"/>
</dbReference>
<organism evidence="3 4">
    <name type="scientific">Dielma fastidiosa</name>
    <dbReference type="NCBI Taxonomy" id="1034346"/>
    <lineage>
        <taxon>Bacteria</taxon>
        <taxon>Bacillati</taxon>
        <taxon>Bacillota</taxon>
        <taxon>Erysipelotrichia</taxon>
        <taxon>Erysipelotrichales</taxon>
        <taxon>Erysipelotrichaceae</taxon>
        <taxon>Dielma</taxon>
    </lineage>
</organism>
<dbReference type="PANTHER" id="PTHR31126:SF1">
    <property type="entry name" value="TYROSINE SPECIFIC PROTEIN PHOSPHATASES DOMAIN-CONTAINING PROTEIN"/>
    <property type="match status" value="1"/>
</dbReference>
<dbReference type="SUPFAM" id="SSF52799">
    <property type="entry name" value="(Phosphotyrosine protein) phosphatases II"/>
    <property type="match status" value="1"/>
</dbReference>
<evidence type="ECO:0000313" key="4">
    <source>
        <dbReference type="Proteomes" id="UP000247612"/>
    </source>
</evidence>
<protein>
    <submittedName>
        <fullName evidence="3">Protein-tyrosine phosphatase</fullName>
    </submittedName>
</protein>
<reference evidence="3 4" key="1">
    <citation type="submission" date="2018-05" db="EMBL/GenBank/DDBJ databases">
        <title>Genomic Encyclopedia of Type Strains, Phase IV (KMG-IV): sequencing the most valuable type-strain genomes for metagenomic binning, comparative biology and taxonomic classification.</title>
        <authorList>
            <person name="Goeker M."/>
        </authorList>
    </citation>
    <scope>NUCLEOTIDE SEQUENCE [LARGE SCALE GENOMIC DNA]</scope>
    <source>
        <strain evidence="3 4">JC118</strain>
    </source>
</reference>
<dbReference type="OrthoDB" id="1188001at2"/>
<dbReference type="InterPro" id="IPR016130">
    <property type="entry name" value="Tyr_Pase_AS"/>
</dbReference>
<gene>
    <name evidence="3" type="ORF">DES51_12316</name>
</gene>
<dbReference type="RefSeq" id="WP_022938861.1">
    <property type="nucleotide sequence ID" value="NZ_CABKRQ010000006.1"/>
</dbReference>
<evidence type="ECO:0000256" key="1">
    <source>
        <dbReference type="ARBA" id="ARBA00009580"/>
    </source>
</evidence>
<dbReference type="EMBL" id="QJKH01000023">
    <property type="protein sequence ID" value="PXX74572.1"/>
    <property type="molecule type" value="Genomic_DNA"/>
</dbReference>
<evidence type="ECO:0000259" key="2">
    <source>
        <dbReference type="PROSITE" id="PS50056"/>
    </source>
</evidence>
<comment type="similarity">
    <text evidence="1">Belongs to the protein-tyrosine phosphatase family.</text>
</comment>
<accession>A0A318KJC9</accession>
<sequence>MEANKPLPIQTAFNVRELGGYVNIDKQTLKQGHFIRSGGISELSDEDCAYLYDYGVRTIIDLRSADERATKPDRLINYKDIKNYAFSLSEDAEPGKMQTLTISSMDQLYCRILDKSQAMIGEIFKIMLASKGTVLFHCTAGKDRTGVLAMLLLKLADVDEETIINDYAASYQNLLPYIHRLQKSLEDIHMKLPLHVFESDPQNMRQTLAYFNQRYTIRGYLTSAGLSEEEIDELRSQLV</sequence>
<dbReference type="PROSITE" id="PS00383">
    <property type="entry name" value="TYR_PHOSPHATASE_1"/>
    <property type="match status" value="1"/>
</dbReference>
<dbReference type="PANTHER" id="PTHR31126">
    <property type="entry name" value="TYROSINE-PROTEIN PHOSPHATASE"/>
    <property type="match status" value="1"/>
</dbReference>
<dbReference type="Pfam" id="PF13350">
    <property type="entry name" value="Y_phosphatase3"/>
    <property type="match status" value="1"/>
</dbReference>
<dbReference type="GO" id="GO:0004721">
    <property type="term" value="F:phosphoprotein phosphatase activity"/>
    <property type="evidence" value="ECO:0007669"/>
    <property type="project" value="InterPro"/>
</dbReference>
<dbReference type="Gene3D" id="3.90.190.10">
    <property type="entry name" value="Protein tyrosine phosphatase superfamily"/>
    <property type="match status" value="1"/>
</dbReference>